<dbReference type="Pfam" id="PF02127">
    <property type="entry name" value="Peptidase_M18"/>
    <property type="match status" value="1"/>
</dbReference>
<keyword evidence="4 9" id="KW-0645">Protease</keyword>
<comment type="similarity">
    <text evidence="2 9">Belongs to the peptidase M18 family.</text>
</comment>
<dbReference type="EMBL" id="LOJF01000001">
    <property type="protein sequence ID" value="KUH59461.1"/>
    <property type="molecule type" value="Genomic_DNA"/>
</dbReference>
<dbReference type="GO" id="GO:0005737">
    <property type="term" value="C:cytoplasm"/>
    <property type="evidence" value="ECO:0007669"/>
    <property type="project" value="UniProtKB-ARBA"/>
</dbReference>
<dbReference type="PRINTS" id="PR00932">
    <property type="entry name" value="AMINO1PTASE"/>
</dbReference>
<gene>
    <name evidence="11" type="ORF">AUL39_03895</name>
</gene>
<evidence type="ECO:0000256" key="8">
    <source>
        <dbReference type="ARBA" id="ARBA00023049"/>
    </source>
</evidence>
<dbReference type="Gene3D" id="3.40.630.10">
    <property type="entry name" value="Zn peptidases"/>
    <property type="match status" value="1"/>
</dbReference>
<dbReference type="SUPFAM" id="SSF53187">
    <property type="entry name" value="Zn-dependent exopeptidases"/>
    <property type="match status" value="1"/>
</dbReference>
<dbReference type="Gene3D" id="2.30.250.10">
    <property type="entry name" value="Aminopeptidase i, Domain 2"/>
    <property type="match status" value="1"/>
</dbReference>
<evidence type="ECO:0000313" key="11">
    <source>
        <dbReference type="EMBL" id="KUH59461.1"/>
    </source>
</evidence>
<dbReference type="PANTHER" id="PTHR28570">
    <property type="entry name" value="ASPARTYL AMINOPEPTIDASE"/>
    <property type="match status" value="1"/>
</dbReference>
<evidence type="ECO:0000256" key="10">
    <source>
        <dbReference type="RuleBase" id="RU004387"/>
    </source>
</evidence>
<keyword evidence="7 9" id="KW-0862">Zinc</keyword>
<dbReference type="GO" id="GO:0006508">
    <property type="term" value="P:proteolysis"/>
    <property type="evidence" value="ECO:0007669"/>
    <property type="project" value="UniProtKB-KW"/>
</dbReference>
<dbReference type="GO" id="GO:0008237">
    <property type="term" value="F:metallopeptidase activity"/>
    <property type="evidence" value="ECO:0007669"/>
    <property type="project" value="UniProtKB-KW"/>
</dbReference>
<dbReference type="GO" id="GO:0004177">
    <property type="term" value="F:aminopeptidase activity"/>
    <property type="evidence" value="ECO:0007669"/>
    <property type="project" value="UniProtKB-KW"/>
</dbReference>
<keyword evidence="5 9" id="KW-0479">Metal-binding</keyword>
<dbReference type="OrthoDB" id="5288740at2"/>
<evidence type="ECO:0000313" key="12">
    <source>
        <dbReference type="Proteomes" id="UP000054078"/>
    </source>
</evidence>
<protein>
    <recommendedName>
        <fullName evidence="10">M18 family aminopeptidase</fullName>
        <ecNumber evidence="10">3.4.11.-</ecNumber>
    </recommendedName>
</protein>
<dbReference type="InterPro" id="IPR023358">
    <property type="entry name" value="Peptidase_M18_dom2"/>
</dbReference>
<comment type="cofactor">
    <cofactor evidence="1 10">
        <name>Zn(2+)</name>
        <dbReference type="ChEBI" id="CHEBI:29105"/>
    </cofactor>
</comment>
<evidence type="ECO:0000256" key="6">
    <source>
        <dbReference type="ARBA" id="ARBA00022801"/>
    </source>
</evidence>
<dbReference type="RefSeq" id="WP_059053785.1">
    <property type="nucleotide sequence ID" value="NZ_LOJF01000001.1"/>
</dbReference>
<dbReference type="PANTHER" id="PTHR28570:SF3">
    <property type="entry name" value="ASPARTYL AMINOPEPTIDASE"/>
    <property type="match status" value="1"/>
</dbReference>
<evidence type="ECO:0000256" key="5">
    <source>
        <dbReference type="ARBA" id="ARBA00022723"/>
    </source>
</evidence>
<keyword evidence="6 9" id="KW-0378">Hydrolase</keyword>
<dbReference type="CDD" id="cd05658">
    <property type="entry name" value="M18_DAP"/>
    <property type="match status" value="1"/>
</dbReference>
<comment type="caution">
    <text evidence="11">The sequence shown here is derived from an EMBL/GenBank/DDBJ whole genome shotgun (WGS) entry which is preliminary data.</text>
</comment>
<reference evidence="11 12" key="1">
    <citation type="submission" date="2015-12" db="EMBL/GenBank/DDBJ databases">
        <title>Draft Genome Sequence of Olsenella scatoligenes SK9K4T; a Producer of 3-Methylindole- (skatole) and 4-Methylphenol- (p-cresol) Isolated from Pig Feces.</title>
        <authorList>
            <person name="Li X."/>
            <person name="Borg B."/>
            <person name="Canibe N."/>
        </authorList>
    </citation>
    <scope>NUCLEOTIDE SEQUENCE [LARGE SCALE GENOMIC DNA]</scope>
    <source>
        <strain evidence="11 12">SK9K4</strain>
    </source>
</reference>
<keyword evidence="3 9" id="KW-0031">Aminopeptidase</keyword>
<proteinExistence type="inferred from homology"/>
<evidence type="ECO:0000256" key="3">
    <source>
        <dbReference type="ARBA" id="ARBA00022438"/>
    </source>
</evidence>
<name>A0A100YXE8_TRASO</name>
<accession>A0A100YXE8</accession>
<organism evidence="11 12">
    <name type="scientific">Tractidigestivibacter scatoligenes</name>
    <name type="common">Olsenella scatoligenes</name>
    <dbReference type="NCBI Taxonomy" id="1299998"/>
    <lineage>
        <taxon>Bacteria</taxon>
        <taxon>Bacillati</taxon>
        <taxon>Actinomycetota</taxon>
        <taxon>Coriobacteriia</taxon>
        <taxon>Coriobacteriales</taxon>
        <taxon>Atopobiaceae</taxon>
        <taxon>Tractidigestivibacter</taxon>
    </lineage>
</organism>
<dbReference type="EC" id="3.4.11.-" evidence="10"/>
<evidence type="ECO:0000256" key="7">
    <source>
        <dbReference type="ARBA" id="ARBA00022833"/>
    </source>
</evidence>
<evidence type="ECO:0000256" key="2">
    <source>
        <dbReference type="ARBA" id="ARBA00008290"/>
    </source>
</evidence>
<dbReference type="InterPro" id="IPR001948">
    <property type="entry name" value="Peptidase_M18"/>
</dbReference>
<dbReference type="NCBIfam" id="NF002759">
    <property type="entry name" value="PRK02813.1"/>
    <property type="match status" value="1"/>
</dbReference>
<sequence>MPDEKHPTAEGATAEDLETSERLIDFIHRCPSMFHTAATISTCLDQAGFTRLPEGDAWEVKPGGSYYTTRNGSSVIAFRVGEDALDRDTYHFQMTAAHADSPTYKVKSVPVLEGPEKYLRLNVEGYGGMIDYTWLDKPLSLAGRVLVRTATGIESRLFAPDRDLLLIPSVAIHLNRSVNDGKAFNKAVDLCPLFSAGRLHEEDFDRMVAEGVGASPEDILARDLFLVNRERPCVWGMADEFVSSPKLDDLQCAFASLEAFVAEKNRRCVTVFACFDNEEVGSNTKQGAMSTLLHDTLVRANAALGMGEEDYLRALSRSFLVSCDNAHALHPNHPELYDAENRCRLNGGPVVKEAANQKYTTDAFSRAVFVSLCEKADVPHQTFANRSDMAGGSTLGNLSNTQVSVHAVDIGLPQLAMHSSYETAGTRDTTWTIRALREFFSAYLRITGAERVDMV</sequence>
<evidence type="ECO:0000256" key="4">
    <source>
        <dbReference type="ARBA" id="ARBA00022670"/>
    </source>
</evidence>
<dbReference type="GO" id="GO:0008270">
    <property type="term" value="F:zinc ion binding"/>
    <property type="evidence" value="ECO:0007669"/>
    <property type="project" value="InterPro"/>
</dbReference>
<dbReference type="AlphaFoldDB" id="A0A100YXE8"/>
<evidence type="ECO:0000256" key="9">
    <source>
        <dbReference type="RuleBase" id="RU004386"/>
    </source>
</evidence>
<keyword evidence="8 9" id="KW-0482">Metalloprotease</keyword>
<dbReference type="SUPFAM" id="SSF101821">
    <property type="entry name" value="Aminopeptidase/glucanase lid domain"/>
    <property type="match status" value="1"/>
</dbReference>
<dbReference type="Proteomes" id="UP000054078">
    <property type="component" value="Unassembled WGS sequence"/>
</dbReference>
<keyword evidence="12" id="KW-1185">Reference proteome</keyword>
<evidence type="ECO:0000256" key="1">
    <source>
        <dbReference type="ARBA" id="ARBA00001947"/>
    </source>
</evidence>